<accession>A0A7S2V2T3</accession>
<evidence type="ECO:0008006" key="3">
    <source>
        <dbReference type="Google" id="ProtNLM"/>
    </source>
</evidence>
<dbReference type="PANTHER" id="PTHR34123">
    <property type="entry name" value="OS04G0578200 PROTEIN"/>
    <property type="match status" value="1"/>
</dbReference>
<dbReference type="AlphaFoldDB" id="A0A7S2V2T3"/>
<feature type="chain" id="PRO_5031074523" description="SnoaL-like domain-containing protein" evidence="1">
    <location>
        <begin position="21"/>
        <end position="236"/>
    </location>
</feature>
<evidence type="ECO:0000256" key="1">
    <source>
        <dbReference type="SAM" id="SignalP"/>
    </source>
</evidence>
<reference evidence="2" key="1">
    <citation type="submission" date="2021-01" db="EMBL/GenBank/DDBJ databases">
        <authorList>
            <person name="Corre E."/>
            <person name="Pelletier E."/>
            <person name="Niang G."/>
            <person name="Scheremetjew M."/>
            <person name="Finn R."/>
            <person name="Kale V."/>
            <person name="Holt S."/>
            <person name="Cochrane G."/>
            <person name="Meng A."/>
            <person name="Brown T."/>
            <person name="Cohen L."/>
        </authorList>
    </citation>
    <scope>NUCLEOTIDE SEQUENCE</scope>
    <source>
        <strain evidence="2">CCMP1661</strain>
    </source>
</reference>
<dbReference type="EMBL" id="HBHR01017430">
    <property type="protein sequence ID" value="CAD9868731.1"/>
    <property type="molecule type" value="Transcribed_RNA"/>
</dbReference>
<sequence>MIVCPAHVLMAVLSIVAINAFSHVPLSPSMHHFSKISMRVSPSESDKPTGPTSDADAGVKAAWYASEAFGDIVSLFRGKSAESEPAKIPEGKSEKLSWAGTVEKLRADYDRCYFVTGQLDPSLYLEDCEFADPFVSFKGLQRFKKNLDNLGPFMENVNLKITDWDDSEPGVVRTKWRFSCVLGLPWRPSLAAAGGTDHFFEEQSGKMIKHVEKWEIEPLDALKQIIRPGREKKLST</sequence>
<keyword evidence="1" id="KW-0732">Signal</keyword>
<gene>
    <name evidence="2" type="ORF">FJAP1339_LOCUS8743</name>
</gene>
<evidence type="ECO:0000313" key="2">
    <source>
        <dbReference type="EMBL" id="CAD9868731.1"/>
    </source>
</evidence>
<proteinExistence type="predicted"/>
<dbReference type="SUPFAM" id="SSF54427">
    <property type="entry name" value="NTF2-like"/>
    <property type="match status" value="1"/>
</dbReference>
<dbReference type="InterPro" id="IPR018790">
    <property type="entry name" value="DUF2358"/>
</dbReference>
<organism evidence="2">
    <name type="scientific">Fibrocapsa japonica</name>
    <dbReference type="NCBI Taxonomy" id="94617"/>
    <lineage>
        <taxon>Eukaryota</taxon>
        <taxon>Sar</taxon>
        <taxon>Stramenopiles</taxon>
        <taxon>Ochrophyta</taxon>
        <taxon>Raphidophyceae</taxon>
        <taxon>Chattonellales</taxon>
        <taxon>Chattonellaceae</taxon>
        <taxon>Fibrocapsa</taxon>
    </lineage>
</organism>
<dbReference type="PANTHER" id="PTHR34123:SF1">
    <property type="entry name" value="OS04G0578200 PROTEIN"/>
    <property type="match status" value="1"/>
</dbReference>
<feature type="signal peptide" evidence="1">
    <location>
        <begin position="1"/>
        <end position="20"/>
    </location>
</feature>
<name>A0A7S2V2T3_9STRA</name>
<dbReference type="Pfam" id="PF10184">
    <property type="entry name" value="DUF2358"/>
    <property type="match status" value="1"/>
</dbReference>
<protein>
    <recommendedName>
        <fullName evidence="3">SnoaL-like domain-containing protein</fullName>
    </recommendedName>
</protein>
<dbReference type="InterPro" id="IPR032710">
    <property type="entry name" value="NTF2-like_dom_sf"/>
</dbReference>